<feature type="domain" description="PA" evidence="3">
    <location>
        <begin position="168"/>
        <end position="255"/>
    </location>
</feature>
<dbReference type="Proteomes" id="UP001519460">
    <property type="component" value="Unassembled WGS sequence"/>
</dbReference>
<dbReference type="Gene3D" id="3.40.630.10">
    <property type="entry name" value="Zn peptidases"/>
    <property type="match status" value="1"/>
</dbReference>
<dbReference type="PANTHER" id="PTHR10404:SF77">
    <property type="entry name" value="GLUTAMATE CARBOXYPEPTIDASE 2 HOMOLOG"/>
    <property type="match status" value="1"/>
</dbReference>
<dbReference type="Pfam" id="PF02225">
    <property type="entry name" value="PA"/>
    <property type="match status" value="1"/>
</dbReference>
<feature type="transmembrane region" description="Helical" evidence="2">
    <location>
        <begin position="9"/>
        <end position="33"/>
    </location>
</feature>
<organism evidence="5 6">
    <name type="scientific">Batillaria attramentaria</name>
    <dbReference type="NCBI Taxonomy" id="370345"/>
    <lineage>
        <taxon>Eukaryota</taxon>
        <taxon>Metazoa</taxon>
        <taxon>Spiralia</taxon>
        <taxon>Lophotrochozoa</taxon>
        <taxon>Mollusca</taxon>
        <taxon>Gastropoda</taxon>
        <taxon>Caenogastropoda</taxon>
        <taxon>Sorbeoconcha</taxon>
        <taxon>Cerithioidea</taxon>
        <taxon>Batillariidae</taxon>
        <taxon>Batillaria</taxon>
    </lineage>
</organism>
<feature type="domain" description="Peptidase M28" evidence="4">
    <location>
        <begin position="351"/>
        <end position="455"/>
    </location>
</feature>
<keyword evidence="2" id="KW-0812">Transmembrane</keyword>
<keyword evidence="2" id="KW-1133">Transmembrane helix</keyword>
<dbReference type="SUPFAM" id="SSF53187">
    <property type="entry name" value="Zn-dependent exopeptidases"/>
    <property type="match status" value="1"/>
</dbReference>
<dbReference type="Gene3D" id="3.50.30.30">
    <property type="match status" value="1"/>
</dbReference>
<keyword evidence="6" id="KW-1185">Reference proteome</keyword>
<evidence type="ECO:0000313" key="6">
    <source>
        <dbReference type="Proteomes" id="UP001519460"/>
    </source>
</evidence>
<protein>
    <submittedName>
        <fullName evidence="5">Uncharacterized protein</fullName>
    </submittedName>
</protein>
<dbReference type="InterPro" id="IPR039373">
    <property type="entry name" value="Peptidase_M28B"/>
</dbReference>
<sequence>MGKSLSGRAVIICAVVTGILAFVIGILIGRFAVCDESDGGTQAGPYDRITQDADPDVSDLLMERILAENIADNLRHLSAKPHIAGEQADFDLVTYLKDTLTGYGLDSVRVAPYHVLLSYPDGSDPNRAELLNGSNYDVIFDSRTAESNISNLEGVVRPFLAYSPATTVQGELVYVNYGRVEDYDYLEHNVNVNVTGKIVIARYGKIFRGSKVDIAARHGAKGIIIYSDPADYTDPDDDRVFPDTVWLPGTAAQRGSIYNGDGDPLTPGYPATSTAFRTSENETGIPLPSIPAHCIGYTAAEHFLRELTGPPAPDSWRGRIKNVTYNIGTLKAGLQVRLTTTTTNSIRKAENVIGVIKGSVEPDRYVLMGNHRDAWVYGSIDPSSATAVMMEVARVMAQLAKEGRWRPRRSIMFCSWGAEEYGLIGSNEWAEQYVKILGPRAVAYVNIDIAVQGNYSLRGSGTPLMYRPLFEAAKK</sequence>
<proteinExistence type="inferred from homology"/>
<gene>
    <name evidence="5" type="ORF">BaRGS_00005918</name>
</gene>
<dbReference type="FunFam" id="3.40.630.10:FF:000101">
    <property type="entry name" value="N-acetylated alpha-linked acidic dipeptidase like 1"/>
    <property type="match status" value="1"/>
</dbReference>
<dbReference type="AlphaFoldDB" id="A0ABD0LU83"/>
<comment type="caution">
    <text evidence="5">The sequence shown here is derived from an EMBL/GenBank/DDBJ whole genome shotgun (WGS) entry which is preliminary data.</text>
</comment>
<dbReference type="SUPFAM" id="SSF52025">
    <property type="entry name" value="PA domain"/>
    <property type="match status" value="1"/>
</dbReference>
<feature type="non-terminal residue" evidence="5">
    <location>
        <position position="475"/>
    </location>
</feature>
<reference evidence="5 6" key="1">
    <citation type="journal article" date="2023" name="Sci. Data">
        <title>Genome assembly of the Korean intertidal mud-creeper Batillaria attramentaria.</title>
        <authorList>
            <person name="Patra A.K."/>
            <person name="Ho P.T."/>
            <person name="Jun S."/>
            <person name="Lee S.J."/>
            <person name="Kim Y."/>
            <person name="Won Y.J."/>
        </authorList>
    </citation>
    <scope>NUCLEOTIDE SEQUENCE [LARGE SCALE GENOMIC DNA]</scope>
    <source>
        <strain evidence="5">Wonlab-2016</strain>
    </source>
</reference>
<keyword evidence="2" id="KW-0472">Membrane</keyword>
<evidence type="ECO:0000259" key="3">
    <source>
        <dbReference type="Pfam" id="PF02225"/>
    </source>
</evidence>
<dbReference type="InterPro" id="IPR003137">
    <property type="entry name" value="PA_domain"/>
</dbReference>
<name>A0ABD0LU83_9CAEN</name>
<dbReference type="EMBL" id="JACVVK020000024">
    <property type="protein sequence ID" value="KAK7502668.1"/>
    <property type="molecule type" value="Genomic_DNA"/>
</dbReference>
<evidence type="ECO:0000259" key="4">
    <source>
        <dbReference type="Pfam" id="PF04389"/>
    </source>
</evidence>
<dbReference type="Pfam" id="PF04389">
    <property type="entry name" value="Peptidase_M28"/>
    <property type="match status" value="1"/>
</dbReference>
<dbReference type="FunFam" id="3.50.30.30:FF:000045">
    <property type="entry name" value="Predicted protein"/>
    <property type="match status" value="1"/>
</dbReference>
<evidence type="ECO:0000256" key="2">
    <source>
        <dbReference type="SAM" id="Phobius"/>
    </source>
</evidence>
<dbReference type="InterPro" id="IPR046450">
    <property type="entry name" value="PA_dom_sf"/>
</dbReference>
<evidence type="ECO:0000313" key="5">
    <source>
        <dbReference type="EMBL" id="KAK7502668.1"/>
    </source>
</evidence>
<accession>A0ABD0LU83</accession>
<dbReference type="PANTHER" id="PTHR10404">
    <property type="entry name" value="N-ACETYLATED-ALPHA-LINKED ACIDIC DIPEPTIDASE"/>
    <property type="match status" value="1"/>
</dbReference>
<comment type="similarity">
    <text evidence="1">Belongs to the peptidase M28 family. M28B subfamily.</text>
</comment>
<evidence type="ECO:0000256" key="1">
    <source>
        <dbReference type="ARBA" id="ARBA00005634"/>
    </source>
</evidence>
<dbReference type="InterPro" id="IPR007484">
    <property type="entry name" value="Peptidase_M28"/>
</dbReference>
<dbReference type="CDD" id="cd02121">
    <property type="entry name" value="PA_GCPII_like"/>
    <property type="match status" value="1"/>
</dbReference>